<dbReference type="GO" id="GO:0008982">
    <property type="term" value="F:protein-N(PI)-phosphohistidine-sugar phosphotransferase activity"/>
    <property type="evidence" value="ECO:0007669"/>
    <property type="project" value="InterPro"/>
</dbReference>
<name>A0A0R1ZNZ3_9LACO</name>
<evidence type="ECO:0000259" key="9">
    <source>
        <dbReference type="PROSITE" id="PS51096"/>
    </source>
</evidence>
<dbReference type="SUPFAM" id="SSF52728">
    <property type="entry name" value="PTS IIb component"/>
    <property type="match status" value="1"/>
</dbReference>
<evidence type="ECO:0000256" key="5">
    <source>
        <dbReference type="ARBA" id="ARBA00022597"/>
    </source>
</evidence>
<comment type="subcellular location">
    <subcellularLocation>
        <location evidence="1">Cytoplasm</location>
    </subcellularLocation>
</comment>
<sequence length="309" mass="33013">MEGDEVMFILTSHGDYAKATLASCQMITGQLDGFYPVSFNDPMGVDDVVAQYQQIIEQHPEDSDVTIIADIPNGTPANAAHIFQGSHPATKVYAGLSLMTLLAIATGTEPDAAFAQTAELAGEVGKKHRVQAAKTASKPAAVPENHGNPLVNVRVDARLIHGQVATMWTRSVAASRIMIVDDEIVQSEVQKATLKTAVPGGVHLSILTAQGAADRFSKQQYNGQRVFLIVRDVTMLQKLVDAGVAIDKVNVGNMSMQSGATQIAKSVAVTPDDVAVFKHLTDKGVKLYHQMVPNDPQADFNELLAKGSK</sequence>
<dbReference type="EMBL" id="AYYO01000043">
    <property type="protein sequence ID" value="KRM54868.1"/>
    <property type="molecule type" value="Genomic_DNA"/>
</dbReference>
<keyword evidence="6 11" id="KW-0808">Transferase</keyword>
<dbReference type="InterPro" id="IPR004701">
    <property type="entry name" value="PTS_EIIA_man-typ"/>
</dbReference>
<dbReference type="GO" id="GO:0016301">
    <property type="term" value="F:kinase activity"/>
    <property type="evidence" value="ECO:0007669"/>
    <property type="project" value="UniProtKB-KW"/>
</dbReference>
<keyword evidence="12" id="KW-1185">Reference proteome</keyword>
<keyword evidence="7" id="KW-0598">Phosphotransferase system</keyword>
<dbReference type="GO" id="GO:0005737">
    <property type="term" value="C:cytoplasm"/>
    <property type="evidence" value="ECO:0007669"/>
    <property type="project" value="UniProtKB-SubCell"/>
</dbReference>
<keyword evidence="2" id="KW-0813">Transport</keyword>
<dbReference type="STRING" id="1291052.FC18_GL001910"/>
<evidence type="ECO:0000256" key="3">
    <source>
        <dbReference type="ARBA" id="ARBA00022490"/>
    </source>
</evidence>
<feature type="domain" description="PTS EIIB type-4" evidence="10">
    <location>
        <begin position="146"/>
        <end position="309"/>
    </location>
</feature>
<keyword evidence="3" id="KW-0963">Cytoplasm</keyword>
<dbReference type="PATRIC" id="fig|1291052.5.peg.1972"/>
<evidence type="ECO:0000256" key="7">
    <source>
        <dbReference type="ARBA" id="ARBA00022683"/>
    </source>
</evidence>
<keyword evidence="11" id="KW-0670">Pyruvate</keyword>
<evidence type="ECO:0000256" key="4">
    <source>
        <dbReference type="ARBA" id="ARBA00022553"/>
    </source>
</evidence>
<evidence type="ECO:0000256" key="2">
    <source>
        <dbReference type="ARBA" id="ARBA00022448"/>
    </source>
</evidence>
<dbReference type="AlphaFoldDB" id="A0A0R1ZNZ3"/>
<dbReference type="Gene3D" id="3.40.50.510">
    <property type="entry name" value="Phosphotransferase system, mannose-type IIA component"/>
    <property type="match status" value="1"/>
</dbReference>
<proteinExistence type="predicted"/>
<evidence type="ECO:0000256" key="8">
    <source>
        <dbReference type="ARBA" id="ARBA00022777"/>
    </source>
</evidence>
<dbReference type="Gene3D" id="3.40.35.10">
    <property type="entry name" value="Phosphotransferase system, sorbose subfamily IIB component"/>
    <property type="match status" value="1"/>
</dbReference>
<dbReference type="Pfam" id="PF03610">
    <property type="entry name" value="EIIA-man"/>
    <property type="match status" value="1"/>
</dbReference>
<comment type="caution">
    <text evidence="11">The sequence shown here is derived from an EMBL/GenBank/DDBJ whole genome shotgun (WGS) entry which is preliminary data.</text>
</comment>
<dbReference type="InterPro" id="IPR004720">
    <property type="entry name" value="PTS_IIB_sorbose-sp"/>
</dbReference>
<evidence type="ECO:0000256" key="1">
    <source>
        <dbReference type="ARBA" id="ARBA00004496"/>
    </source>
</evidence>
<keyword evidence="4" id="KW-0597">Phosphoprotein</keyword>
<evidence type="ECO:0000256" key="6">
    <source>
        <dbReference type="ARBA" id="ARBA00022679"/>
    </source>
</evidence>
<dbReference type="InterPro" id="IPR051471">
    <property type="entry name" value="Bacterial_PTS_sugar_comp"/>
</dbReference>
<dbReference type="PROSITE" id="PS51101">
    <property type="entry name" value="PTS_EIIB_TYPE_4"/>
    <property type="match status" value="1"/>
</dbReference>
<dbReference type="GO" id="GO:0016020">
    <property type="term" value="C:membrane"/>
    <property type="evidence" value="ECO:0007669"/>
    <property type="project" value="InterPro"/>
</dbReference>
<evidence type="ECO:0000259" key="10">
    <source>
        <dbReference type="PROSITE" id="PS51101"/>
    </source>
</evidence>
<organism evidence="11 12">
    <name type="scientific">Lacticaseibacillus sharpeae JCM 1186 = DSM 20505</name>
    <dbReference type="NCBI Taxonomy" id="1291052"/>
    <lineage>
        <taxon>Bacteria</taxon>
        <taxon>Bacillati</taxon>
        <taxon>Bacillota</taxon>
        <taxon>Bacilli</taxon>
        <taxon>Lactobacillales</taxon>
        <taxon>Lactobacillaceae</taxon>
        <taxon>Lacticaseibacillus</taxon>
    </lineage>
</organism>
<dbReference type="GO" id="GO:0009401">
    <property type="term" value="P:phosphoenolpyruvate-dependent sugar phosphotransferase system"/>
    <property type="evidence" value="ECO:0007669"/>
    <property type="project" value="UniProtKB-KW"/>
</dbReference>
<keyword evidence="5" id="KW-0762">Sugar transport</keyword>
<dbReference type="PANTHER" id="PTHR33799:SF1">
    <property type="entry name" value="PTS SYSTEM MANNOSE-SPECIFIC EIIAB COMPONENT-RELATED"/>
    <property type="match status" value="1"/>
</dbReference>
<dbReference type="PANTHER" id="PTHR33799">
    <property type="entry name" value="PTS PERMEASE-RELATED-RELATED"/>
    <property type="match status" value="1"/>
</dbReference>
<dbReference type="PROSITE" id="PS51096">
    <property type="entry name" value="PTS_EIIA_TYPE_4"/>
    <property type="match status" value="1"/>
</dbReference>
<gene>
    <name evidence="11" type="ORF">FC18_GL001910</name>
</gene>
<feature type="domain" description="PTS EIIA type-4" evidence="9">
    <location>
        <begin position="5"/>
        <end position="129"/>
    </location>
</feature>
<accession>A0A0R1ZNZ3</accession>
<dbReference type="Proteomes" id="UP000051679">
    <property type="component" value="Unassembled WGS sequence"/>
</dbReference>
<keyword evidence="8" id="KW-0418">Kinase</keyword>
<evidence type="ECO:0000313" key="12">
    <source>
        <dbReference type="Proteomes" id="UP000051679"/>
    </source>
</evidence>
<protein>
    <submittedName>
        <fullName evidence="11">Phosphoenolpyruvate-dependent sugar phosphotransferase system EIIAB, probable mannose specific</fullName>
    </submittedName>
</protein>
<dbReference type="SUPFAM" id="SSF53062">
    <property type="entry name" value="PTS system fructose IIA component-like"/>
    <property type="match status" value="1"/>
</dbReference>
<dbReference type="Pfam" id="PF03830">
    <property type="entry name" value="PTSIIB_sorb"/>
    <property type="match status" value="1"/>
</dbReference>
<dbReference type="InterPro" id="IPR036667">
    <property type="entry name" value="PTS_IIB_sorbose-sp_sf"/>
</dbReference>
<dbReference type="InterPro" id="IPR036662">
    <property type="entry name" value="PTS_EIIA_man-typ_sf"/>
</dbReference>
<evidence type="ECO:0000313" key="11">
    <source>
        <dbReference type="EMBL" id="KRM54868.1"/>
    </source>
</evidence>
<reference evidence="11 12" key="1">
    <citation type="journal article" date="2015" name="Genome Announc.">
        <title>Expanding the biotechnology potential of lactobacilli through comparative genomics of 213 strains and associated genera.</title>
        <authorList>
            <person name="Sun Z."/>
            <person name="Harris H.M."/>
            <person name="McCann A."/>
            <person name="Guo C."/>
            <person name="Argimon S."/>
            <person name="Zhang W."/>
            <person name="Yang X."/>
            <person name="Jeffery I.B."/>
            <person name="Cooney J.C."/>
            <person name="Kagawa T.F."/>
            <person name="Liu W."/>
            <person name="Song Y."/>
            <person name="Salvetti E."/>
            <person name="Wrobel A."/>
            <person name="Rasinkangas P."/>
            <person name="Parkhill J."/>
            <person name="Rea M.C."/>
            <person name="O'Sullivan O."/>
            <person name="Ritari J."/>
            <person name="Douillard F.P."/>
            <person name="Paul Ross R."/>
            <person name="Yang R."/>
            <person name="Briner A.E."/>
            <person name="Felis G.E."/>
            <person name="de Vos W.M."/>
            <person name="Barrangou R."/>
            <person name="Klaenhammer T.R."/>
            <person name="Caufield P.W."/>
            <person name="Cui Y."/>
            <person name="Zhang H."/>
            <person name="O'Toole P.W."/>
        </authorList>
    </citation>
    <scope>NUCLEOTIDE SEQUENCE [LARGE SCALE GENOMIC DNA]</scope>
    <source>
        <strain evidence="11 12">DSM 20505</strain>
    </source>
</reference>
<dbReference type="CDD" id="cd00001">
    <property type="entry name" value="PTS_IIB_man"/>
    <property type="match status" value="1"/>
</dbReference>